<comment type="caution">
    <text evidence="1">The sequence shown here is derived from an EMBL/GenBank/DDBJ whole genome shotgun (WGS) entry which is preliminary data.</text>
</comment>
<proteinExistence type="predicted"/>
<evidence type="ECO:0000313" key="1">
    <source>
        <dbReference type="EMBL" id="KAK2105408.1"/>
    </source>
</evidence>
<name>A0ABQ9V7S2_SAGOE</name>
<evidence type="ECO:0000313" key="2">
    <source>
        <dbReference type="Proteomes" id="UP001266305"/>
    </source>
</evidence>
<protein>
    <submittedName>
        <fullName evidence="1">Uncharacterized protein</fullName>
    </submittedName>
</protein>
<sequence>MGTQNYAVQPPCWRGVIYSAIVTALKLPALDLSVEGIPGLRLAFVERELDDGDGPRAVLAPALHSPSWNWGFLSAVKPQNPAILSDMERTQAPCHVTESQGVAQPQFLHGSAPLNITAHTSFPCITPCGKITTRPHTAALSLARLPP</sequence>
<accession>A0ABQ9V7S2</accession>
<dbReference type="EMBL" id="JASSZA010000007">
    <property type="protein sequence ID" value="KAK2105408.1"/>
    <property type="molecule type" value="Genomic_DNA"/>
</dbReference>
<gene>
    <name evidence="1" type="ORF">P7K49_014922</name>
</gene>
<dbReference type="Proteomes" id="UP001266305">
    <property type="component" value="Unassembled WGS sequence"/>
</dbReference>
<reference evidence="1 2" key="1">
    <citation type="submission" date="2023-05" db="EMBL/GenBank/DDBJ databases">
        <title>B98-5 Cell Line De Novo Hybrid Assembly: An Optical Mapping Approach.</title>
        <authorList>
            <person name="Kananen K."/>
            <person name="Auerbach J.A."/>
            <person name="Kautto E."/>
            <person name="Blachly J.S."/>
        </authorList>
    </citation>
    <scope>NUCLEOTIDE SEQUENCE [LARGE SCALE GENOMIC DNA]</scope>
    <source>
        <strain evidence="1">B95-8</strain>
        <tissue evidence="1">Cell line</tissue>
    </source>
</reference>
<keyword evidence="2" id="KW-1185">Reference proteome</keyword>
<organism evidence="1 2">
    <name type="scientific">Saguinus oedipus</name>
    <name type="common">Cotton-top tamarin</name>
    <name type="synonym">Oedipomidas oedipus</name>
    <dbReference type="NCBI Taxonomy" id="9490"/>
    <lineage>
        <taxon>Eukaryota</taxon>
        <taxon>Metazoa</taxon>
        <taxon>Chordata</taxon>
        <taxon>Craniata</taxon>
        <taxon>Vertebrata</taxon>
        <taxon>Euteleostomi</taxon>
        <taxon>Mammalia</taxon>
        <taxon>Eutheria</taxon>
        <taxon>Euarchontoglires</taxon>
        <taxon>Primates</taxon>
        <taxon>Haplorrhini</taxon>
        <taxon>Platyrrhini</taxon>
        <taxon>Cebidae</taxon>
        <taxon>Callitrichinae</taxon>
        <taxon>Saguinus</taxon>
    </lineage>
</organism>